<dbReference type="SUPFAM" id="SSF53822">
    <property type="entry name" value="Periplasmic binding protein-like I"/>
    <property type="match status" value="1"/>
</dbReference>
<evidence type="ECO:0000313" key="1">
    <source>
        <dbReference type="EMBL" id="GAA3830584.1"/>
    </source>
</evidence>
<comment type="caution">
    <text evidence="1">The sequence shown here is derived from an EMBL/GenBank/DDBJ whole genome shotgun (WGS) entry which is preliminary data.</text>
</comment>
<dbReference type="Proteomes" id="UP001501624">
    <property type="component" value="Unassembled WGS sequence"/>
</dbReference>
<reference evidence="2" key="1">
    <citation type="journal article" date="2019" name="Int. J. Syst. Evol. Microbiol.">
        <title>The Global Catalogue of Microorganisms (GCM) 10K type strain sequencing project: providing services to taxonomists for standard genome sequencing and annotation.</title>
        <authorList>
            <consortium name="The Broad Institute Genomics Platform"/>
            <consortium name="The Broad Institute Genome Sequencing Center for Infectious Disease"/>
            <person name="Wu L."/>
            <person name="Ma J."/>
        </authorList>
    </citation>
    <scope>NUCLEOTIDE SEQUENCE [LARGE SCALE GENOMIC DNA]</scope>
    <source>
        <strain evidence="2">JCM 17017</strain>
    </source>
</reference>
<proteinExistence type="predicted"/>
<protein>
    <recommendedName>
        <fullName evidence="3">ABC transporter substrate-binding protein</fullName>
    </recommendedName>
</protein>
<gene>
    <name evidence="1" type="ORF">GCM10022380_56520</name>
</gene>
<dbReference type="Gene3D" id="3.40.50.2300">
    <property type="match status" value="2"/>
</dbReference>
<evidence type="ECO:0008006" key="3">
    <source>
        <dbReference type="Google" id="ProtNLM"/>
    </source>
</evidence>
<sequence length="912" mass="99357">MFEGAHALVDLVRTLYRRPGLSRRDPELRIRGDVPLPLVCLLRKPGSAKFLPRLGAQLDVELRQVPHAYLDANAVRNPAVLPLLEELHDRLGADAFGRGHLKHFDHYRLATWLTERSLPRAEGKGDRPIVRLLRDWTGQRGPGGADAAVDHVPAGGWSKVALSVLWWILRYFGFRWGRHRVPGLGRESRWFMRQPFMVPRHSADFLGFAERLTRDRLGSENPEQLKKLLVHAFLQDLREAYRRRKLRFLPRRRGWRRTAYVTVLLDNVTEANGGWELLRLINEVRNETGDLDPLLIITASDERPPPAAESVAGAEPAARATRAWSTWKHRLPGRRQMLAGDARYLFIDLPKPSVTITPEDAGVWEDRQAGPVTPPWIARRGVLELAVAALLVVSLAPTAVQVNEYWGAHCSFFRAGLSSGVATKVVDAQCVGYSDNARQVFGENERLRQAQLLVFAENAKAEELHRANPGRAYVSLVYLAGLTNNEHSPATAHAVAEELEGVVIRQREQNDPSSSVKPLLRVVVANGGTGMSAADVVTRDMLVPLIEGDPRILGVLGFDRSVAQTEQAIAELGAHGISALGTTLTAVGLAERSPLYFQLVPDNTQQAELLAGYARYVGAPKVTIYHPPLDPGNSYVSTLVEVVRQRLAGIEVASQGWTTSVGSLPSLCRDSADRSSEIVFYAGRETEFGDFLRTVRSNCAEPRKLPRIVADDAVSRFVAHAPDRNRSELNGIPVSYVGMGSPVVLGGQACVDGRPGALPGGGPALDAFCAGYADLLRDLRKLPPEEAPTTPWAGERVGGLYDAAGFFLDAARRLPLLGGGAGASGASGASVAVAPNRAAVAQQFREMTFQGATGEISFARSRIANDRSLAILTIANISRLDGPDGVPTCAYLVGKLYSENEPREANGCPAAR</sequence>
<accession>A0ABP7IYV9</accession>
<dbReference type="InterPro" id="IPR028082">
    <property type="entry name" value="Peripla_BP_I"/>
</dbReference>
<name>A0ABP7IYV9_9PSEU</name>
<organism evidence="1 2">
    <name type="scientific">Amycolatopsis tucumanensis</name>
    <dbReference type="NCBI Taxonomy" id="401106"/>
    <lineage>
        <taxon>Bacteria</taxon>
        <taxon>Bacillati</taxon>
        <taxon>Actinomycetota</taxon>
        <taxon>Actinomycetes</taxon>
        <taxon>Pseudonocardiales</taxon>
        <taxon>Pseudonocardiaceae</taxon>
        <taxon>Amycolatopsis</taxon>
    </lineage>
</organism>
<keyword evidence="2" id="KW-1185">Reference proteome</keyword>
<dbReference type="RefSeq" id="WP_237338962.1">
    <property type="nucleotide sequence ID" value="NZ_BAABCM010000008.1"/>
</dbReference>
<dbReference type="EMBL" id="BAABCM010000008">
    <property type="protein sequence ID" value="GAA3830584.1"/>
    <property type="molecule type" value="Genomic_DNA"/>
</dbReference>
<evidence type="ECO:0000313" key="2">
    <source>
        <dbReference type="Proteomes" id="UP001501624"/>
    </source>
</evidence>